<protein>
    <submittedName>
        <fullName evidence="1">Uncharacterized protein</fullName>
    </submittedName>
</protein>
<dbReference type="AlphaFoldDB" id="R7QAV6"/>
<sequence>MPAHRSYPRRSIGTDASCARAIFRNGLREYSTVFVQYSILYPQMDIECFDFLRMARRYTGPLPFCSAEPLCRKNLVFLLGNSELAHDNNSYEWSRMKARWKSRQAR</sequence>
<evidence type="ECO:0000313" key="2">
    <source>
        <dbReference type="Proteomes" id="UP000012073"/>
    </source>
</evidence>
<name>R7QAV6_CHOCR</name>
<evidence type="ECO:0000313" key="1">
    <source>
        <dbReference type="EMBL" id="CDF35209.1"/>
    </source>
</evidence>
<dbReference type="Gramene" id="CDF35209">
    <property type="protein sequence ID" value="CDF35209"/>
    <property type="gene ID" value="CHC_T00003799001"/>
</dbReference>
<accession>R7QAV6</accession>
<dbReference type="EMBL" id="HG001722">
    <property type="protein sequence ID" value="CDF35209.1"/>
    <property type="molecule type" value="Genomic_DNA"/>
</dbReference>
<proteinExistence type="predicted"/>
<dbReference type="GeneID" id="17322742"/>
<dbReference type="RefSeq" id="XP_005715028.1">
    <property type="nucleotide sequence ID" value="XM_005714971.1"/>
</dbReference>
<dbReference type="KEGG" id="ccp:CHC_T00003799001"/>
<reference evidence="2" key="1">
    <citation type="journal article" date="2013" name="Proc. Natl. Acad. Sci. U.S.A.">
        <title>Genome structure and metabolic features in the red seaweed Chondrus crispus shed light on evolution of the Archaeplastida.</title>
        <authorList>
            <person name="Collen J."/>
            <person name="Porcel B."/>
            <person name="Carre W."/>
            <person name="Ball S.G."/>
            <person name="Chaparro C."/>
            <person name="Tonon T."/>
            <person name="Barbeyron T."/>
            <person name="Michel G."/>
            <person name="Noel B."/>
            <person name="Valentin K."/>
            <person name="Elias M."/>
            <person name="Artiguenave F."/>
            <person name="Arun A."/>
            <person name="Aury J.M."/>
            <person name="Barbosa-Neto J.F."/>
            <person name="Bothwell J.H."/>
            <person name="Bouget F.Y."/>
            <person name="Brillet L."/>
            <person name="Cabello-Hurtado F."/>
            <person name="Capella-Gutierrez S."/>
            <person name="Charrier B."/>
            <person name="Cladiere L."/>
            <person name="Cock J.M."/>
            <person name="Coelho S.M."/>
            <person name="Colleoni C."/>
            <person name="Czjzek M."/>
            <person name="Da Silva C."/>
            <person name="Delage L."/>
            <person name="Denoeud F."/>
            <person name="Deschamps P."/>
            <person name="Dittami S.M."/>
            <person name="Gabaldon T."/>
            <person name="Gachon C.M."/>
            <person name="Groisillier A."/>
            <person name="Herve C."/>
            <person name="Jabbari K."/>
            <person name="Katinka M."/>
            <person name="Kloareg B."/>
            <person name="Kowalczyk N."/>
            <person name="Labadie K."/>
            <person name="Leblanc C."/>
            <person name="Lopez P.J."/>
            <person name="McLachlan D.H."/>
            <person name="Meslet-Cladiere L."/>
            <person name="Moustafa A."/>
            <person name="Nehr Z."/>
            <person name="Nyvall Collen P."/>
            <person name="Panaud O."/>
            <person name="Partensky F."/>
            <person name="Poulain J."/>
            <person name="Rensing S.A."/>
            <person name="Rousvoal S."/>
            <person name="Samson G."/>
            <person name="Symeonidi A."/>
            <person name="Weissenbach J."/>
            <person name="Zambounis A."/>
            <person name="Wincker P."/>
            <person name="Boyen C."/>
        </authorList>
    </citation>
    <scope>NUCLEOTIDE SEQUENCE [LARGE SCALE GENOMIC DNA]</scope>
    <source>
        <strain evidence="2">cv. Stackhouse</strain>
    </source>
</reference>
<keyword evidence="2" id="KW-1185">Reference proteome</keyword>
<gene>
    <name evidence="1" type="ORF">CHC_T00003799001</name>
</gene>
<organism evidence="1 2">
    <name type="scientific">Chondrus crispus</name>
    <name type="common">Carrageen Irish moss</name>
    <name type="synonym">Polymorpha crispa</name>
    <dbReference type="NCBI Taxonomy" id="2769"/>
    <lineage>
        <taxon>Eukaryota</taxon>
        <taxon>Rhodophyta</taxon>
        <taxon>Florideophyceae</taxon>
        <taxon>Rhodymeniophycidae</taxon>
        <taxon>Gigartinales</taxon>
        <taxon>Gigartinaceae</taxon>
        <taxon>Chondrus</taxon>
    </lineage>
</organism>
<dbReference type="Proteomes" id="UP000012073">
    <property type="component" value="Unassembled WGS sequence"/>
</dbReference>